<evidence type="ECO:0000256" key="4">
    <source>
        <dbReference type="ARBA" id="ARBA00022989"/>
    </source>
</evidence>
<dbReference type="InterPro" id="IPR025256">
    <property type="entry name" value="TM7S3/TM198-like_dom"/>
</dbReference>
<proteinExistence type="inferred from homology"/>
<keyword evidence="5 7" id="KW-0472">Membrane</keyword>
<dbReference type="Pfam" id="PF13886">
    <property type="entry name" value="TM7S3_TM198"/>
    <property type="match status" value="1"/>
</dbReference>
<dbReference type="AlphaFoldDB" id="A0A9P5SSW6"/>
<comment type="similarity">
    <text evidence="2">Belongs to the TMEM198 family.</text>
</comment>
<evidence type="ECO:0000256" key="3">
    <source>
        <dbReference type="ARBA" id="ARBA00022692"/>
    </source>
</evidence>
<protein>
    <recommendedName>
        <fullName evidence="6">Transmembrane protein 198</fullName>
    </recommendedName>
</protein>
<evidence type="ECO:0000256" key="2">
    <source>
        <dbReference type="ARBA" id="ARBA00006244"/>
    </source>
</evidence>
<organism evidence="9 10">
    <name type="scientific">Podila minutissima</name>
    <dbReference type="NCBI Taxonomy" id="64525"/>
    <lineage>
        <taxon>Eukaryota</taxon>
        <taxon>Fungi</taxon>
        <taxon>Fungi incertae sedis</taxon>
        <taxon>Mucoromycota</taxon>
        <taxon>Mortierellomycotina</taxon>
        <taxon>Mortierellomycetes</taxon>
        <taxon>Mortierellales</taxon>
        <taxon>Mortierellaceae</taxon>
        <taxon>Podila</taxon>
    </lineage>
</organism>
<comment type="subcellular location">
    <subcellularLocation>
        <location evidence="1">Membrane</location>
        <topology evidence="1">Multi-pass membrane protein</topology>
    </subcellularLocation>
</comment>
<keyword evidence="10" id="KW-1185">Reference proteome</keyword>
<keyword evidence="3 7" id="KW-0812">Transmembrane</keyword>
<keyword evidence="4 7" id="KW-1133">Transmembrane helix</keyword>
<dbReference type="Proteomes" id="UP000696485">
    <property type="component" value="Unassembled WGS sequence"/>
</dbReference>
<feature type="transmembrane region" description="Helical" evidence="7">
    <location>
        <begin position="243"/>
        <end position="261"/>
    </location>
</feature>
<feature type="transmembrane region" description="Helical" evidence="7">
    <location>
        <begin position="21"/>
        <end position="41"/>
    </location>
</feature>
<evidence type="ECO:0000313" key="9">
    <source>
        <dbReference type="EMBL" id="KAF9337850.1"/>
    </source>
</evidence>
<feature type="transmembrane region" description="Helical" evidence="7">
    <location>
        <begin position="91"/>
        <end position="110"/>
    </location>
</feature>
<evidence type="ECO:0000259" key="8">
    <source>
        <dbReference type="Pfam" id="PF13886"/>
    </source>
</evidence>
<accession>A0A9P5SSW6</accession>
<feature type="transmembrane region" description="Helical" evidence="7">
    <location>
        <begin position="139"/>
        <end position="157"/>
    </location>
</feature>
<name>A0A9P5SSW6_9FUNG</name>
<dbReference type="GO" id="GO:0005886">
    <property type="term" value="C:plasma membrane"/>
    <property type="evidence" value="ECO:0007669"/>
    <property type="project" value="TreeGrafter"/>
</dbReference>
<feature type="domain" description="TM7S3/TM198-like" evidence="8">
    <location>
        <begin position="69"/>
        <end position="261"/>
    </location>
</feature>
<evidence type="ECO:0000256" key="1">
    <source>
        <dbReference type="ARBA" id="ARBA00004141"/>
    </source>
</evidence>
<reference evidence="9" key="1">
    <citation type="journal article" date="2020" name="Fungal Divers.">
        <title>Resolving the Mortierellaceae phylogeny through synthesis of multi-gene phylogenetics and phylogenomics.</title>
        <authorList>
            <person name="Vandepol N."/>
            <person name="Liber J."/>
            <person name="Desiro A."/>
            <person name="Na H."/>
            <person name="Kennedy M."/>
            <person name="Barry K."/>
            <person name="Grigoriev I.V."/>
            <person name="Miller A.N."/>
            <person name="O'Donnell K."/>
            <person name="Stajich J.E."/>
            <person name="Bonito G."/>
        </authorList>
    </citation>
    <scope>NUCLEOTIDE SEQUENCE</scope>
    <source>
        <strain evidence="9">NVP1</strain>
    </source>
</reference>
<feature type="transmembrane region" description="Helical" evidence="7">
    <location>
        <begin position="116"/>
        <end position="134"/>
    </location>
</feature>
<evidence type="ECO:0000256" key="7">
    <source>
        <dbReference type="SAM" id="Phobius"/>
    </source>
</evidence>
<evidence type="ECO:0000313" key="10">
    <source>
        <dbReference type="Proteomes" id="UP000696485"/>
    </source>
</evidence>
<feature type="transmembrane region" description="Helical" evidence="7">
    <location>
        <begin position="169"/>
        <end position="187"/>
    </location>
</feature>
<dbReference type="PANTHER" id="PTHR31247:SF5">
    <property type="entry name" value="DUF4203 DOMAIN-CONTAINING PROTEIN"/>
    <property type="match status" value="1"/>
</dbReference>
<dbReference type="EMBL" id="JAAAUY010000015">
    <property type="protein sequence ID" value="KAF9337850.1"/>
    <property type="molecule type" value="Genomic_DNA"/>
</dbReference>
<comment type="caution">
    <text evidence="9">The sequence shown here is derived from an EMBL/GenBank/DDBJ whole genome shotgun (WGS) entry which is preliminary data.</text>
</comment>
<gene>
    <name evidence="9" type="ORF">BG006_002215</name>
</gene>
<evidence type="ECO:0000256" key="6">
    <source>
        <dbReference type="ARBA" id="ARBA00049737"/>
    </source>
</evidence>
<dbReference type="PANTHER" id="PTHR31247">
    <property type="entry name" value="TRANSMEMBRANE PROTEIN 198 FAMILY MEMBER"/>
    <property type="match status" value="1"/>
</dbReference>
<feature type="transmembrane region" description="Helical" evidence="7">
    <location>
        <begin position="61"/>
        <end position="84"/>
    </location>
</feature>
<feature type="transmembrane region" description="Helical" evidence="7">
    <location>
        <begin position="194"/>
        <end position="214"/>
    </location>
</feature>
<dbReference type="InterPro" id="IPR040236">
    <property type="entry name" value="TMEM198"/>
</dbReference>
<sequence length="298" mass="32020">MYTLSTALSPLSAFSPRTRSNLRCAPIFLLMVISTMINLMTSAAPVDNSITDTARDGPYNISVQAGIAGAILIIAGLLLCFFGYRLFHVTMFLIGFYFFGNISYIGMANGGVTSETLLLVISIVVGIFGGLLLICCSRLGVAVLGALALYSLGLWILGWQSGGVITSRAGRGILLGVLAVVGFFIGLCRERETVIVGSAIVGAYSFVAGVDMFAHTGFVNQADSFINSKNNIDNRVDLDAKQYALLATFVVMALLGMAVQFRAWGRRRFHPASTAPAGSNVVYTEKPSRFGGFFRRRY</sequence>
<evidence type="ECO:0000256" key="5">
    <source>
        <dbReference type="ARBA" id="ARBA00023136"/>
    </source>
</evidence>